<dbReference type="PANTHER" id="PTHR13362:SF2">
    <property type="entry name" value="SMALL RIBOSOMAL SUBUNIT PROTEIN MS33"/>
    <property type="match status" value="1"/>
</dbReference>
<dbReference type="AlphaFoldDB" id="A0A183C1T3"/>
<keyword evidence="5" id="KW-0687">Ribonucleoprotein</keyword>
<dbReference type="OrthoDB" id="5980584at2759"/>
<protein>
    <recommendedName>
        <fullName evidence="6">Small ribosomal subunit protein mS33</fullName>
    </recommendedName>
</protein>
<evidence type="ECO:0000256" key="5">
    <source>
        <dbReference type="ARBA" id="ARBA00023274"/>
    </source>
</evidence>
<dbReference type="InterPro" id="IPR013219">
    <property type="entry name" value="Ribosomal_mS33"/>
</dbReference>
<dbReference type="GO" id="GO:0005840">
    <property type="term" value="C:ribosome"/>
    <property type="evidence" value="ECO:0007669"/>
    <property type="project" value="UniProtKB-KW"/>
</dbReference>
<proteinExistence type="inferred from homology"/>
<evidence type="ECO:0000256" key="3">
    <source>
        <dbReference type="ARBA" id="ARBA00022980"/>
    </source>
</evidence>
<accession>A0A183C1T3</accession>
<keyword evidence="7" id="KW-1185">Reference proteome</keyword>
<dbReference type="Pfam" id="PF08293">
    <property type="entry name" value="MRP-S33"/>
    <property type="match status" value="1"/>
</dbReference>
<keyword evidence="3" id="KW-0689">Ribosomal protein</keyword>
<organism evidence="7 8">
    <name type="scientific">Globodera pallida</name>
    <name type="common">Potato cyst nematode worm</name>
    <name type="synonym">Heterodera pallida</name>
    <dbReference type="NCBI Taxonomy" id="36090"/>
    <lineage>
        <taxon>Eukaryota</taxon>
        <taxon>Metazoa</taxon>
        <taxon>Ecdysozoa</taxon>
        <taxon>Nematoda</taxon>
        <taxon>Chromadorea</taxon>
        <taxon>Rhabditida</taxon>
        <taxon>Tylenchina</taxon>
        <taxon>Tylenchomorpha</taxon>
        <taxon>Tylenchoidea</taxon>
        <taxon>Heteroderidae</taxon>
        <taxon>Heteroderinae</taxon>
        <taxon>Globodera</taxon>
    </lineage>
</organism>
<reference evidence="8" key="2">
    <citation type="submission" date="2016-06" db="UniProtKB">
        <authorList>
            <consortium name="WormBaseParasite"/>
        </authorList>
    </citation>
    <scope>IDENTIFICATION</scope>
</reference>
<evidence type="ECO:0000256" key="2">
    <source>
        <dbReference type="ARBA" id="ARBA00008970"/>
    </source>
</evidence>
<comment type="subcellular location">
    <subcellularLocation>
        <location evidence="1">Mitochondrion</location>
    </subcellularLocation>
</comment>
<dbReference type="GO" id="GO:0005739">
    <property type="term" value="C:mitochondrion"/>
    <property type="evidence" value="ECO:0007669"/>
    <property type="project" value="UniProtKB-SubCell"/>
</dbReference>
<reference evidence="7" key="1">
    <citation type="submission" date="2014-05" db="EMBL/GenBank/DDBJ databases">
        <title>The genome and life-stage specific transcriptomes of Globodera pallida elucidate key aspects of plant parasitism by a cyst nematode.</title>
        <authorList>
            <person name="Cotton J.A."/>
            <person name="Lilley C.J."/>
            <person name="Jones L.M."/>
            <person name="Kikuchi T."/>
            <person name="Reid A.J."/>
            <person name="Thorpe P."/>
            <person name="Tsai I.J."/>
            <person name="Beasley H."/>
            <person name="Blok V."/>
            <person name="Cock P.J.A."/>
            <person name="Van den Akker S.E."/>
            <person name="Holroyd N."/>
            <person name="Hunt M."/>
            <person name="Mantelin S."/>
            <person name="Naghra H."/>
            <person name="Pain A."/>
            <person name="Palomares-Rius J.E."/>
            <person name="Zarowiecki M."/>
            <person name="Berriman M."/>
            <person name="Jones J.T."/>
            <person name="Urwin P.E."/>
        </authorList>
    </citation>
    <scope>NUCLEOTIDE SEQUENCE [LARGE SCALE GENOMIC DNA]</scope>
    <source>
        <strain evidence="7">Lindley</strain>
    </source>
</reference>
<dbReference type="PANTHER" id="PTHR13362">
    <property type="entry name" value="MITOCHONDRIAL RIBOSOMAL PROTEIN S33"/>
    <property type="match status" value="1"/>
</dbReference>
<sequence length="124" mass="14473">MSGPLVRVACPTNRLLNEKTEYGRRMKRLSHRIFGEVTLQADKKTLRVAEIMAAEPWEQQAKLSEKYYPNTPMFHYLVKMLKMHGLFFDEHLVWREVQNEIRIAKGKIIHPPIGAGKQKTKSKI</sequence>
<name>A0A183C1T3_GLOPA</name>
<dbReference type="WBParaSite" id="GPLIN_000682700">
    <property type="protein sequence ID" value="GPLIN_000682700"/>
    <property type="gene ID" value="GPLIN_000682700"/>
</dbReference>
<evidence type="ECO:0000313" key="7">
    <source>
        <dbReference type="Proteomes" id="UP000050741"/>
    </source>
</evidence>
<evidence type="ECO:0000256" key="4">
    <source>
        <dbReference type="ARBA" id="ARBA00023128"/>
    </source>
</evidence>
<comment type="similarity">
    <text evidence="2">Belongs to the mitochondrion-specific ribosomal protein mS33 family.</text>
</comment>
<dbReference type="GO" id="GO:1990904">
    <property type="term" value="C:ribonucleoprotein complex"/>
    <property type="evidence" value="ECO:0007669"/>
    <property type="project" value="UniProtKB-KW"/>
</dbReference>
<evidence type="ECO:0000256" key="6">
    <source>
        <dbReference type="ARBA" id="ARBA00035132"/>
    </source>
</evidence>
<dbReference type="Proteomes" id="UP000050741">
    <property type="component" value="Unassembled WGS sequence"/>
</dbReference>
<evidence type="ECO:0000313" key="8">
    <source>
        <dbReference type="WBParaSite" id="GPLIN_000682700"/>
    </source>
</evidence>
<keyword evidence="4" id="KW-0496">Mitochondrion</keyword>
<evidence type="ECO:0000256" key="1">
    <source>
        <dbReference type="ARBA" id="ARBA00004173"/>
    </source>
</evidence>